<evidence type="ECO:0000313" key="3">
    <source>
        <dbReference type="Proteomes" id="UP000231791"/>
    </source>
</evidence>
<dbReference type="SUPFAM" id="SSF54427">
    <property type="entry name" value="NTF2-like"/>
    <property type="match status" value="1"/>
</dbReference>
<dbReference type="Gene3D" id="3.10.450.50">
    <property type="match status" value="1"/>
</dbReference>
<dbReference type="OrthoDB" id="2599042at2"/>
<protein>
    <recommendedName>
        <fullName evidence="1">SnoaL-like domain-containing protein</fullName>
    </recommendedName>
</protein>
<dbReference type="Pfam" id="PF13577">
    <property type="entry name" value="SnoaL_4"/>
    <property type="match status" value="1"/>
</dbReference>
<keyword evidence="3" id="KW-1185">Reference proteome</keyword>
<dbReference type="GeneID" id="49388959"/>
<dbReference type="EMBL" id="CP024986">
    <property type="protein sequence ID" value="ATZ29795.1"/>
    <property type="molecule type" value="Genomic_DNA"/>
</dbReference>
<evidence type="ECO:0000259" key="1">
    <source>
        <dbReference type="Pfam" id="PF13577"/>
    </source>
</evidence>
<dbReference type="InterPro" id="IPR032710">
    <property type="entry name" value="NTF2-like_dom_sf"/>
</dbReference>
<sequence>MPSPHDEIADLREQVRVLRDHAELRELFDRYVCALDTGGPPGRDRERFASLFTEDVTFAFPIGVCTGIEAFTAFQREAGERWARTHHLSAGHRIDLDGDRATLRVQQITTHVHHITDAAPAHFDVGGYAEARAVRTGAGWRLSHVAFHVVWDSGVRLPELTGVQL</sequence>
<gene>
    <name evidence="2" type="ORF">SLAV_40165</name>
</gene>
<dbReference type="KEGG" id="slx:SLAV_40165"/>
<dbReference type="InterPro" id="IPR037401">
    <property type="entry name" value="SnoaL-like"/>
</dbReference>
<feature type="domain" description="SnoaL-like" evidence="1">
    <location>
        <begin position="17"/>
        <end position="145"/>
    </location>
</feature>
<keyword evidence="2" id="KW-0614">Plasmid</keyword>
<dbReference type="AlphaFoldDB" id="A0A2K8PVT9"/>
<evidence type="ECO:0000313" key="2">
    <source>
        <dbReference type="EMBL" id="ATZ29795.1"/>
    </source>
</evidence>
<accession>A0A2K8PVT9</accession>
<name>A0A2K8PVT9_STRLA</name>
<dbReference type="Proteomes" id="UP000231791">
    <property type="component" value="Plasmid pSA3239"/>
</dbReference>
<geneLocation type="plasmid" evidence="3">
    <name>psa3239</name>
</geneLocation>
<dbReference type="RefSeq" id="WP_030237972.1">
    <property type="nucleotide sequence ID" value="NC_024970.2"/>
</dbReference>
<organism evidence="2 3">
    <name type="scientific">Streptomyces lavendulae subsp. lavendulae</name>
    <dbReference type="NCBI Taxonomy" id="58340"/>
    <lineage>
        <taxon>Bacteria</taxon>
        <taxon>Bacillati</taxon>
        <taxon>Actinomycetota</taxon>
        <taxon>Actinomycetes</taxon>
        <taxon>Kitasatosporales</taxon>
        <taxon>Streptomycetaceae</taxon>
        <taxon>Streptomyces</taxon>
    </lineage>
</organism>
<reference evidence="2 3" key="1">
    <citation type="submission" date="2017-11" db="EMBL/GenBank/DDBJ databases">
        <title>Complete genome sequence of Streptomyces lavendulae subsp. lavendulae CCM 3239 (formerly 'Streptomyces aureofaciens CCM 3239'), the producer of the angucycline-type antibiotic auricin.</title>
        <authorList>
            <person name="Busche T."/>
            <person name="Novakova R."/>
            <person name="Al'Dilaimi A."/>
            <person name="Homerova D."/>
            <person name="Feckova L."/>
            <person name="Rezuchova B."/>
            <person name="Mingyar E."/>
            <person name="Csolleiova D."/>
            <person name="Bekeova C."/>
            <person name="Winkler A."/>
            <person name="Sevcikova B."/>
            <person name="Kalinowski J."/>
            <person name="Kormanec J."/>
            <person name="Ruckert C."/>
        </authorList>
    </citation>
    <scope>NUCLEOTIDE SEQUENCE [LARGE SCALE GENOMIC DNA]</scope>
    <source>
        <strain evidence="2 3">CCM 3239</strain>
        <plasmid evidence="3">Plasmid psa3239</plasmid>
    </source>
</reference>
<proteinExistence type="predicted"/>